<accession>A0AAV2TW43</accession>
<dbReference type="GO" id="GO:0046872">
    <property type="term" value="F:metal ion binding"/>
    <property type="evidence" value="ECO:0007669"/>
    <property type="project" value="UniProtKB-KW"/>
</dbReference>
<dbReference type="Proteomes" id="UP001497525">
    <property type="component" value="Unassembled WGS sequence"/>
</dbReference>
<evidence type="ECO:0000256" key="2">
    <source>
        <dbReference type="RuleBase" id="RU003682"/>
    </source>
</evidence>
<dbReference type="PANTHER" id="PTHR12463">
    <property type="entry name" value="OXYGENASE-RELATED"/>
    <property type="match status" value="1"/>
</dbReference>
<dbReference type="InterPro" id="IPR032857">
    <property type="entry name" value="ALKBH4"/>
</dbReference>
<comment type="similarity">
    <text evidence="2">Belongs to the iron/ascorbate-dependent oxidoreductase family.</text>
</comment>
<dbReference type="PANTHER" id="PTHR12463:SF0">
    <property type="entry name" value="ALPHA-KETOGLUTARATE-DEPENDENT DIOXYGENASE ALKB HOMOLOG 4"/>
    <property type="match status" value="1"/>
</dbReference>
<comment type="cofactor">
    <cofactor evidence="1">
        <name>Fe(2+)</name>
        <dbReference type="ChEBI" id="CHEBI:29033"/>
    </cofactor>
</comment>
<keyword evidence="2" id="KW-0408">Iron</keyword>
<dbReference type="InterPro" id="IPR037151">
    <property type="entry name" value="AlkB-like_sf"/>
</dbReference>
<dbReference type="GO" id="GO:0032451">
    <property type="term" value="F:demethylase activity"/>
    <property type="evidence" value="ECO:0007669"/>
    <property type="project" value="TreeGrafter"/>
</dbReference>
<organism evidence="4 5">
    <name type="scientific">Calicophoron daubneyi</name>
    <name type="common">Rumen fluke</name>
    <name type="synonym">Paramphistomum daubneyi</name>
    <dbReference type="NCBI Taxonomy" id="300641"/>
    <lineage>
        <taxon>Eukaryota</taxon>
        <taxon>Metazoa</taxon>
        <taxon>Spiralia</taxon>
        <taxon>Lophotrochozoa</taxon>
        <taxon>Platyhelminthes</taxon>
        <taxon>Trematoda</taxon>
        <taxon>Digenea</taxon>
        <taxon>Plagiorchiida</taxon>
        <taxon>Pronocephalata</taxon>
        <taxon>Paramphistomoidea</taxon>
        <taxon>Paramphistomidae</taxon>
        <taxon>Calicophoron</taxon>
    </lineage>
</organism>
<dbReference type="GO" id="GO:0070988">
    <property type="term" value="P:demethylation"/>
    <property type="evidence" value="ECO:0007669"/>
    <property type="project" value="InterPro"/>
</dbReference>
<dbReference type="Gene3D" id="2.60.120.590">
    <property type="entry name" value="Alpha-ketoglutarate-dependent dioxygenase AlkB-like"/>
    <property type="match status" value="1"/>
</dbReference>
<comment type="caution">
    <text evidence="4">The sequence shown here is derived from an EMBL/GenBank/DDBJ whole genome shotgun (WGS) entry which is preliminary data.</text>
</comment>
<dbReference type="InterPro" id="IPR005123">
    <property type="entry name" value="Oxoglu/Fe-dep_dioxygenase_dom"/>
</dbReference>
<dbReference type="GO" id="GO:0016491">
    <property type="term" value="F:oxidoreductase activity"/>
    <property type="evidence" value="ECO:0007669"/>
    <property type="project" value="UniProtKB-KW"/>
</dbReference>
<dbReference type="EMBL" id="CAXLJL010000589">
    <property type="protein sequence ID" value="CAL5139108.1"/>
    <property type="molecule type" value="Genomic_DNA"/>
</dbReference>
<evidence type="ECO:0000313" key="5">
    <source>
        <dbReference type="Proteomes" id="UP001497525"/>
    </source>
</evidence>
<dbReference type="PROSITE" id="PS51471">
    <property type="entry name" value="FE2OG_OXY"/>
    <property type="match status" value="1"/>
</dbReference>
<keyword evidence="2" id="KW-0560">Oxidoreductase</keyword>
<evidence type="ECO:0000313" key="4">
    <source>
        <dbReference type="EMBL" id="CAL5139108.1"/>
    </source>
</evidence>
<evidence type="ECO:0000259" key="3">
    <source>
        <dbReference type="PROSITE" id="PS51471"/>
    </source>
</evidence>
<proteinExistence type="inferred from homology"/>
<dbReference type="SUPFAM" id="SSF51197">
    <property type="entry name" value="Clavaminate synthase-like"/>
    <property type="match status" value="1"/>
</dbReference>
<reference evidence="4" key="1">
    <citation type="submission" date="2024-06" db="EMBL/GenBank/DDBJ databases">
        <authorList>
            <person name="Liu X."/>
            <person name="Lenzi L."/>
            <person name="Haldenby T S."/>
            <person name="Uol C."/>
        </authorList>
    </citation>
    <scope>NUCLEOTIDE SEQUENCE</scope>
</reference>
<sequence>MERNKSCGCKGIRHCALCSDVSLTLQDSIDYWDFDFCAKCGKAHSAQSHSCGTENDELGFPFYGVRLYPEFISSQEEQQLLERIDQNPWSLSQSGRRKQDYGPKVNFKRERVSVGRFTGLPAYSRFIVQRINQAISTGSDEEPEFSPVELCNLEYYPARGACIVPHSDDAWLWGDRLITLNICSPTVLTFTLPSGGSSELMSHLENSCKSADLFQTNRILAVRVPLARRSLVIVDGPARYTWLHEIRRSDICDRRIAITFRELSRTFLPPLHSDAQTTETQSIGRTLLNIAQTYEGFVCSV</sequence>
<feature type="domain" description="Fe2OG dioxygenase" evidence="3">
    <location>
        <begin position="147"/>
        <end position="264"/>
    </location>
</feature>
<protein>
    <recommendedName>
        <fullName evidence="3">Fe2OG dioxygenase domain-containing protein</fullName>
    </recommendedName>
</protein>
<keyword evidence="2" id="KW-0479">Metal-binding</keyword>
<evidence type="ECO:0000256" key="1">
    <source>
        <dbReference type="ARBA" id="ARBA00001954"/>
    </source>
</evidence>
<name>A0AAV2TW43_CALDB</name>
<dbReference type="AlphaFoldDB" id="A0AAV2TW43"/>
<gene>
    <name evidence="4" type="ORF">CDAUBV1_LOCUS14153</name>
</gene>